<comment type="subunit">
    <text evidence="3">Homodimer.</text>
</comment>
<evidence type="ECO:0000256" key="4">
    <source>
        <dbReference type="ARBA" id="ARBA00013191"/>
    </source>
</evidence>
<dbReference type="SMART" id="SM00825">
    <property type="entry name" value="PKS_KS"/>
    <property type="match status" value="1"/>
</dbReference>
<dbReference type="CDD" id="cd00834">
    <property type="entry name" value="KAS_I_II"/>
    <property type="match status" value="1"/>
</dbReference>
<evidence type="ECO:0000256" key="5">
    <source>
        <dbReference type="ARBA" id="ARBA00022516"/>
    </source>
</evidence>
<evidence type="ECO:0000256" key="11">
    <source>
        <dbReference type="ARBA" id="ARBA00023098"/>
    </source>
</evidence>
<dbReference type="AlphaFoldDB" id="A0A7J7LTU0"/>
<keyword evidence="8 18" id="KW-0808">Transferase</keyword>
<dbReference type="Pfam" id="PF00109">
    <property type="entry name" value="ketoacyl-synt"/>
    <property type="match status" value="1"/>
</dbReference>
<evidence type="ECO:0000256" key="13">
    <source>
        <dbReference type="ARBA" id="ARBA00023315"/>
    </source>
</evidence>
<comment type="function">
    <text evidence="16">Catalyzes the condensation reaction of fatty acid synthesis by the addition to an acyl acceptor of two carbons from malonyl-ACP. Specific for elongation from C-10 to unsaturated C-16 and C-18 fatty acids.</text>
</comment>
<keyword evidence="7" id="KW-0934">Plastid</keyword>
<evidence type="ECO:0000256" key="15">
    <source>
        <dbReference type="ARBA" id="ARBA00049541"/>
    </source>
</evidence>
<dbReference type="PROSITE" id="PS52004">
    <property type="entry name" value="KS3_2"/>
    <property type="match status" value="1"/>
</dbReference>
<dbReference type="InterPro" id="IPR018201">
    <property type="entry name" value="Ketoacyl_synth_AS"/>
</dbReference>
<evidence type="ECO:0000256" key="7">
    <source>
        <dbReference type="ARBA" id="ARBA00022640"/>
    </source>
</evidence>
<dbReference type="GO" id="GO:0004315">
    <property type="term" value="F:3-oxoacyl-[acyl-carrier-protein] synthase activity"/>
    <property type="evidence" value="ECO:0007669"/>
    <property type="project" value="UniProtKB-EC"/>
</dbReference>
<dbReference type="Gene3D" id="3.40.47.10">
    <property type="match status" value="1"/>
</dbReference>
<sequence length="566" mass="61321">MAAINRACSSTLVFSNTRELGNNGGASSLIHYNGLRPIDTKRMSKSSSGYCCSTSRRSRPVKAMASSTVSAPKRETDPKKRVVITGMGLVSVFGNDVDTFYETLLSGKSGISLIDRFDASTFSVRFAGQIRDFSSKGYIDGKNDRRLDDCWRYCLVAGKRALEDASLGPEILETMDRTRIGVLVGTGMGGLTAFSSGVESLILKGYKKITPFFIPYSITNMGSALLAIDTGLMGPNYSISTACATANYCFYAAANHIRRGEADIMVAGGTEAAVMATGVGGFIACRALSQRNEEPERASRPWDKGRDGFVMGEGSGVLIMESLEHAQKRGANIIAEYLGGAITCDAHHMTDPRKDGLGVSSCISKSLEDAGVSPEEVNYVNAHATSTLAGDLAEVNAIKMVFKDTSEIKMNGTKASHLGFRLGHLQNTHHEIIHRFGSNPLQNELRNKQVEPKSFERVMRSFERPFNNPLEFWPKSYCRLNDFNGNFVSMIGHGLGAAGGLEAIAVIKAITTNWLHPTINQDNLEEQVTIDTVPNVKKQHEVHVGISNSFGFGGHNSVVVFAPFKP</sequence>
<gene>
    <name evidence="20" type="ORF">GIB67_033422</name>
</gene>
<dbReference type="OrthoDB" id="5334845at2759"/>
<evidence type="ECO:0000313" key="21">
    <source>
        <dbReference type="Proteomes" id="UP000541444"/>
    </source>
</evidence>
<name>A0A7J7LTU0_9MAGN</name>
<dbReference type="GO" id="GO:0009507">
    <property type="term" value="C:chloroplast"/>
    <property type="evidence" value="ECO:0007669"/>
    <property type="project" value="UniProtKB-SubCell"/>
</dbReference>
<evidence type="ECO:0000256" key="16">
    <source>
        <dbReference type="ARBA" id="ARBA00058711"/>
    </source>
</evidence>
<dbReference type="EMBL" id="JACGCM010002017">
    <property type="protein sequence ID" value="KAF6146063.1"/>
    <property type="molecule type" value="Genomic_DNA"/>
</dbReference>
<proteinExistence type="inferred from homology"/>
<evidence type="ECO:0000256" key="17">
    <source>
        <dbReference type="ARBA" id="ARBA00074204"/>
    </source>
</evidence>
<keyword evidence="10" id="KW-0809">Transit peptide</keyword>
<keyword evidence="9" id="KW-0276">Fatty acid metabolism</keyword>
<evidence type="ECO:0000256" key="8">
    <source>
        <dbReference type="ARBA" id="ARBA00022679"/>
    </source>
</evidence>
<evidence type="ECO:0000256" key="9">
    <source>
        <dbReference type="ARBA" id="ARBA00022832"/>
    </source>
</evidence>
<evidence type="ECO:0000256" key="2">
    <source>
        <dbReference type="ARBA" id="ARBA00008467"/>
    </source>
</evidence>
<accession>A0A7J7LTU0</accession>
<evidence type="ECO:0000259" key="19">
    <source>
        <dbReference type="PROSITE" id="PS52004"/>
    </source>
</evidence>
<keyword evidence="5" id="KW-0444">Lipid biosynthesis</keyword>
<keyword evidence="11" id="KW-0443">Lipid metabolism</keyword>
<dbReference type="InterPro" id="IPR014030">
    <property type="entry name" value="Ketoacyl_synth_N"/>
</dbReference>
<dbReference type="EC" id="2.3.1.41" evidence="4"/>
<reference evidence="20 21" key="1">
    <citation type="journal article" date="2020" name="IScience">
        <title>Genome Sequencing of the Endangered Kingdonia uniflora (Circaeasteraceae, Ranunculales) Reveals Potential Mechanisms of Evolutionary Specialization.</title>
        <authorList>
            <person name="Sun Y."/>
            <person name="Deng T."/>
            <person name="Zhang A."/>
            <person name="Moore M.J."/>
            <person name="Landis J.B."/>
            <person name="Lin N."/>
            <person name="Zhang H."/>
            <person name="Zhang X."/>
            <person name="Huang J."/>
            <person name="Zhang X."/>
            <person name="Sun H."/>
            <person name="Wang H."/>
        </authorList>
    </citation>
    <scope>NUCLEOTIDE SEQUENCE [LARGE SCALE GENOMIC DNA]</scope>
    <source>
        <strain evidence="20">TB1705</strain>
        <tissue evidence="20">Leaf</tissue>
    </source>
</reference>
<keyword evidence="12" id="KW-0275">Fatty acid biosynthesis</keyword>
<keyword evidence="21" id="KW-1185">Reference proteome</keyword>
<evidence type="ECO:0000313" key="20">
    <source>
        <dbReference type="EMBL" id="KAF6146063.1"/>
    </source>
</evidence>
<feature type="domain" description="Ketosynthase family 3 (KS3)" evidence="19">
    <location>
        <begin position="79"/>
        <end position="563"/>
    </location>
</feature>
<dbReference type="FunFam" id="3.40.47.10:FF:000027">
    <property type="entry name" value="3-oxoacyl-[acyl-carrier-protein] synthase 2"/>
    <property type="match status" value="1"/>
</dbReference>
<comment type="similarity">
    <text evidence="2 18">Belongs to the thiolase-like superfamily. Beta-ketoacyl-ACP synthases family.</text>
</comment>
<dbReference type="InterPro" id="IPR020841">
    <property type="entry name" value="PKS_Beta-ketoAc_synthase_dom"/>
</dbReference>
<comment type="catalytic activity">
    <reaction evidence="15">
        <text>a fatty acyl-[ACP] + malonyl-[ACP] + H(+) = a 3-oxoacyl-[ACP] + holo-[ACP] + CO2</text>
        <dbReference type="Rhea" id="RHEA:22836"/>
        <dbReference type="Rhea" id="RHEA-COMP:9623"/>
        <dbReference type="Rhea" id="RHEA-COMP:9685"/>
        <dbReference type="Rhea" id="RHEA-COMP:9916"/>
        <dbReference type="Rhea" id="RHEA-COMP:14125"/>
        <dbReference type="ChEBI" id="CHEBI:15378"/>
        <dbReference type="ChEBI" id="CHEBI:16526"/>
        <dbReference type="ChEBI" id="CHEBI:64479"/>
        <dbReference type="ChEBI" id="CHEBI:78449"/>
        <dbReference type="ChEBI" id="CHEBI:78776"/>
        <dbReference type="ChEBI" id="CHEBI:138651"/>
        <dbReference type="EC" id="2.3.1.41"/>
    </reaction>
</comment>
<comment type="subcellular location">
    <subcellularLocation>
        <location evidence="1">Plastid</location>
        <location evidence="1">Chloroplast</location>
    </subcellularLocation>
</comment>
<evidence type="ECO:0000256" key="18">
    <source>
        <dbReference type="RuleBase" id="RU003694"/>
    </source>
</evidence>
<dbReference type="SUPFAM" id="SSF53901">
    <property type="entry name" value="Thiolase-like"/>
    <property type="match status" value="3"/>
</dbReference>
<dbReference type="Proteomes" id="UP000541444">
    <property type="component" value="Unassembled WGS sequence"/>
</dbReference>
<evidence type="ECO:0000256" key="12">
    <source>
        <dbReference type="ARBA" id="ARBA00023160"/>
    </source>
</evidence>
<comment type="caution">
    <text evidence="20">The sequence shown here is derived from an EMBL/GenBank/DDBJ whole genome shotgun (WGS) entry which is preliminary data.</text>
</comment>
<dbReference type="GO" id="GO:0005739">
    <property type="term" value="C:mitochondrion"/>
    <property type="evidence" value="ECO:0007669"/>
    <property type="project" value="TreeGrafter"/>
</dbReference>
<evidence type="ECO:0000256" key="1">
    <source>
        <dbReference type="ARBA" id="ARBA00004229"/>
    </source>
</evidence>
<dbReference type="InterPro" id="IPR014031">
    <property type="entry name" value="Ketoacyl_synth_C"/>
</dbReference>
<dbReference type="InterPro" id="IPR000794">
    <property type="entry name" value="Beta-ketoacyl_synthase"/>
</dbReference>
<dbReference type="NCBIfam" id="NF005589">
    <property type="entry name" value="PRK07314.1"/>
    <property type="match status" value="1"/>
</dbReference>
<dbReference type="InterPro" id="IPR016039">
    <property type="entry name" value="Thiolase-like"/>
</dbReference>
<dbReference type="PANTHER" id="PTHR11712:SF330">
    <property type="entry name" value="BETA-KETOACYL-[ACYL-CARRIER-PROTEIN] SYNTHASE I"/>
    <property type="match status" value="1"/>
</dbReference>
<dbReference type="PANTHER" id="PTHR11712">
    <property type="entry name" value="POLYKETIDE SYNTHASE-RELATED"/>
    <property type="match status" value="1"/>
</dbReference>
<protein>
    <recommendedName>
        <fullName evidence="17">3-oxoacyl-[acyl-carrier-protein] synthase I, chloroplastic</fullName>
        <ecNumber evidence="4">2.3.1.41</ecNumber>
    </recommendedName>
    <alternativeName>
        <fullName evidence="14">Beta-ketoacyl-ACP synthase I</fullName>
    </alternativeName>
</protein>
<evidence type="ECO:0000256" key="3">
    <source>
        <dbReference type="ARBA" id="ARBA00011738"/>
    </source>
</evidence>
<keyword evidence="6" id="KW-0150">Chloroplast</keyword>
<organism evidence="20 21">
    <name type="scientific">Kingdonia uniflora</name>
    <dbReference type="NCBI Taxonomy" id="39325"/>
    <lineage>
        <taxon>Eukaryota</taxon>
        <taxon>Viridiplantae</taxon>
        <taxon>Streptophyta</taxon>
        <taxon>Embryophyta</taxon>
        <taxon>Tracheophyta</taxon>
        <taxon>Spermatophyta</taxon>
        <taxon>Magnoliopsida</taxon>
        <taxon>Ranunculales</taxon>
        <taxon>Circaeasteraceae</taxon>
        <taxon>Kingdonia</taxon>
    </lineage>
</organism>
<dbReference type="GO" id="GO:0006633">
    <property type="term" value="P:fatty acid biosynthetic process"/>
    <property type="evidence" value="ECO:0007669"/>
    <property type="project" value="UniProtKB-KW"/>
</dbReference>
<evidence type="ECO:0000256" key="6">
    <source>
        <dbReference type="ARBA" id="ARBA00022528"/>
    </source>
</evidence>
<evidence type="ECO:0000256" key="10">
    <source>
        <dbReference type="ARBA" id="ARBA00022946"/>
    </source>
</evidence>
<dbReference type="PROSITE" id="PS00606">
    <property type="entry name" value="KS3_1"/>
    <property type="match status" value="1"/>
</dbReference>
<evidence type="ECO:0000256" key="14">
    <source>
        <dbReference type="ARBA" id="ARBA00042143"/>
    </source>
</evidence>
<dbReference type="Pfam" id="PF02801">
    <property type="entry name" value="Ketoacyl-synt_C"/>
    <property type="match status" value="2"/>
</dbReference>
<keyword evidence="13" id="KW-0012">Acyltransferase</keyword>